<dbReference type="EMBL" id="LDJI01000002">
    <property type="protein sequence ID" value="KRG66391.1"/>
    <property type="molecule type" value="Genomic_DNA"/>
</dbReference>
<proteinExistence type="inferred from homology"/>
<dbReference type="STRING" id="405444.ABB26_00585"/>
<dbReference type="AlphaFoldDB" id="A0A0R0CKS0"/>
<evidence type="ECO:0000313" key="4">
    <source>
        <dbReference type="EMBL" id="KRG66391.1"/>
    </source>
</evidence>
<dbReference type="Gene3D" id="1.20.1050.10">
    <property type="match status" value="1"/>
</dbReference>
<dbReference type="InterPro" id="IPR010987">
    <property type="entry name" value="Glutathione-S-Trfase_C-like"/>
</dbReference>
<dbReference type="SUPFAM" id="SSF52833">
    <property type="entry name" value="Thioredoxin-like"/>
    <property type="match status" value="1"/>
</dbReference>
<dbReference type="InterPro" id="IPR036282">
    <property type="entry name" value="Glutathione-S-Trfase_C_sf"/>
</dbReference>
<gene>
    <name evidence="4" type="ORF">ABB26_00585</name>
</gene>
<feature type="domain" description="GST C-terminal" evidence="3">
    <location>
        <begin position="89"/>
        <end position="211"/>
    </location>
</feature>
<dbReference type="Pfam" id="PF00043">
    <property type="entry name" value="GST_C"/>
    <property type="match status" value="1"/>
</dbReference>
<dbReference type="PANTHER" id="PTHR44051:SF22">
    <property type="entry name" value="DISULFIDE-BOND OXIDOREDUCTASE YGHU"/>
    <property type="match status" value="1"/>
</dbReference>
<dbReference type="InterPro" id="IPR040079">
    <property type="entry name" value="Glutathione_S-Trfase"/>
</dbReference>
<dbReference type="PATRIC" id="fig|405444.3.peg.1169"/>
<organism evidence="4 5">
    <name type="scientific">Stenotrophomonas humi</name>
    <dbReference type="NCBI Taxonomy" id="405444"/>
    <lineage>
        <taxon>Bacteria</taxon>
        <taxon>Pseudomonadati</taxon>
        <taxon>Pseudomonadota</taxon>
        <taxon>Gammaproteobacteria</taxon>
        <taxon>Lysobacterales</taxon>
        <taxon>Lysobacteraceae</taxon>
        <taxon>Stenotrophomonas</taxon>
    </lineage>
</organism>
<evidence type="ECO:0000313" key="5">
    <source>
        <dbReference type="Proteomes" id="UP000050864"/>
    </source>
</evidence>
<comment type="caution">
    <text evidence="4">The sequence shown here is derived from an EMBL/GenBank/DDBJ whole genome shotgun (WGS) entry which is preliminary data.</text>
</comment>
<protein>
    <submittedName>
        <fullName evidence="4">Glutathione S-transferase</fullName>
    </submittedName>
</protein>
<reference evidence="4 5" key="1">
    <citation type="submission" date="2015-05" db="EMBL/GenBank/DDBJ databases">
        <title>Genome sequencing and analysis of members of genus Stenotrophomonas.</title>
        <authorList>
            <person name="Patil P.P."/>
            <person name="Midha S."/>
            <person name="Patil P.B."/>
        </authorList>
    </citation>
    <scope>NUCLEOTIDE SEQUENCE [LARGE SCALE GENOMIC DNA]</scope>
    <source>
        <strain evidence="4 5">DSM 18929</strain>
    </source>
</reference>
<sequence>MSLPSLHLYTDSSPNGYKATIALEELALDYQLHHVRIEQGEHRTAEFLKLHPHGRIPVLVDQARGVTLFESAAILLYLAESHGRLIPQDAVGRWETVTWLIFHAASVGPVLGQRVHFEHFDQERYLPAIARYQQLSEAALATLDQRLVGRDWLAADQYSIADIANFGWLHIAEVIGMTFDHHRHLWAWYQRVAQRPAVQRGIALPEIATGP</sequence>
<comment type="similarity">
    <text evidence="1">Belongs to the GST superfamily.</text>
</comment>
<name>A0A0R0CKS0_9GAMM</name>
<keyword evidence="4" id="KW-0808">Transferase</keyword>
<dbReference type="Pfam" id="PF02798">
    <property type="entry name" value="GST_N"/>
    <property type="match status" value="1"/>
</dbReference>
<dbReference type="RefSeq" id="WP_057631627.1">
    <property type="nucleotide sequence ID" value="NZ_LDJI01000002.1"/>
</dbReference>
<keyword evidence="5" id="KW-1185">Reference proteome</keyword>
<dbReference type="Gene3D" id="3.40.30.10">
    <property type="entry name" value="Glutaredoxin"/>
    <property type="match status" value="1"/>
</dbReference>
<dbReference type="InterPro" id="IPR004045">
    <property type="entry name" value="Glutathione_S-Trfase_N"/>
</dbReference>
<evidence type="ECO:0000259" key="2">
    <source>
        <dbReference type="PROSITE" id="PS50404"/>
    </source>
</evidence>
<dbReference type="CDD" id="cd03048">
    <property type="entry name" value="GST_N_Ure2p_like"/>
    <property type="match status" value="1"/>
</dbReference>
<dbReference type="PANTHER" id="PTHR44051">
    <property type="entry name" value="GLUTATHIONE S-TRANSFERASE-RELATED"/>
    <property type="match status" value="1"/>
</dbReference>
<dbReference type="SFLD" id="SFLDG01151">
    <property type="entry name" value="Main.2:_Nu-like"/>
    <property type="match status" value="1"/>
</dbReference>
<dbReference type="InterPro" id="IPR036249">
    <property type="entry name" value="Thioredoxin-like_sf"/>
</dbReference>
<dbReference type="SFLD" id="SFLDG00358">
    <property type="entry name" value="Main_(cytGST)"/>
    <property type="match status" value="1"/>
</dbReference>
<dbReference type="SUPFAM" id="SSF47616">
    <property type="entry name" value="GST C-terminal domain-like"/>
    <property type="match status" value="1"/>
</dbReference>
<dbReference type="InterPro" id="IPR004046">
    <property type="entry name" value="GST_C"/>
</dbReference>
<dbReference type="PROSITE" id="PS50404">
    <property type="entry name" value="GST_NTER"/>
    <property type="match status" value="1"/>
</dbReference>
<dbReference type="Proteomes" id="UP000050864">
    <property type="component" value="Unassembled WGS sequence"/>
</dbReference>
<feature type="domain" description="GST N-terminal" evidence="2">
    <location>
        <begin position="3"/>
        <end position="86"/>
    </location>
</feature>
<dbReference type="SFLD" id="SFLDG01150">
    <property type="entry name" value="Main.1:_Beta-like"/>
    <property type="match status" value="1"/>
</dbReference>
<evidence type="ECO:0000256" key="1">
    <source>
        <dbReference type="RuleBase" id="RU003494"/>
    </source>
</evidence>
<accession>A0A0R0CKS0</accession>
<dbReference type="OrthoDB" id="9803562at2"/>
<evidence type="ECO:0000259" key="3">
    <source>
        <dbReference type="PROSITE" id="PS50405"/>
    </source>
</evidence>
<dbReference type="PROSITE" id="PS50405">
    <property type="entry name" value="GST_CTER"/>
    <property type="match status" value="1"/>
</dbReference>
<dbReference type="GO" id="GO:0016740">
    <property type="term" value="F:transferase activity"/>
    <property type="evidence" value="ECO:0007669"/>
    <property type="project" value="UniProtKB-KW"/>
</dbReference>
<dbReference type="SFLD" id="SFLDS00019">
    <property type="entry name" value="Glutathione_Transferase_(cytos"/>
    <property type="match status" value="1"/>
</dbReference>